<evidence type="ECO:0000256" key="7">
    <source>
        <dbReference type="ARBA" id="ARBA00022741"/>
    </source>
</evidence>
<dbReference type="InterPro" id="IPR028375">
    <property type="entry name" value="KA1/Ssp2_C"/>
</dbReference>
<evidence type="ECO:0000256" key="5">
    <source>
        <dbReference type="ARBA" id="ARBA00022527"/>
    </source>
</evidence>
<protein>
    <recommendedName>
        <fullName evidence="3">non-specific serine/threonine protein kinase</fullName>
        <ecNumber evidence="3">2.7.11.1</ecNumber>
    </recommendedName>
</protein>
<evidence type="ECO:0000256" key="12">
    <source>
        <dbReference type="PROSITE-ProRule" id="PRU10141"/>
    </source>
</evidence>
<organism evidence="16 17">
    <name type="scientific">Umbelopsis vinacea</name>
    <dbReference type="NCBI Taxonomy" id="44442"/>
    <lineage>
        <taxon>Eukaryota</taxon>
        <taxon>Fungi</taxon>
        <taxon>Fungi incertae sedis</taxon>
        <taxon>Mucoromycota</taxon>
        <taxon>Mucoromycotina</taxon>
        <taxon>Umbelopsidomycetes</taxon>
        <taxon>Umbelopsidales</taxon>
        <taxon>Umbelopsidaceae</taxon>
        <taxon>Umbelopsis</taxon>
    </lineage>
</organism>
<dbReference type="FunFam" id="1.10.510.10:FF:001222">
    <property type="entry name" value="Serine/threonine-protein kinase ppk25"/>
    <property type="match status" value="1"/>
</dbReference>
<dbReference type="PANTHER" id="PTHR24346">
    <property type="entry name" value="MAP/MICROTUBULE AFFINITY-REGULATING KINASE"/>
    <property type="match status" value="1"/>
</dbReference>
<keyword evidence="7 12" id="KW-0547">Nucleotide-binding</keyword>
<dbReference type="Gene3D" id="3.30.310.80">
    <property type="entry name" value="Kinase associated domain 1, KA1"/>
    <property type="match status" value="1"/>
</dbReference>
<feature type="binding site" evidence="12">
    <location>
        <position position="198"/>
    </location>
    <ligand>
        <name>ATP</name>
        <dbReference type="ChEBI" id="CHEBI:30616"/>
    </ligand>
</feature>
<feature type="domain" description="Protein kinase" evidence="14">
    <location>
        <begin position="169"/>
        <end position="430"/>
    </location>
</feature>
<evidence type="ECO:0000256" key="3">
    <source>
        <dbReference type="ARBA" id="ARBA00012513"/>
    </source>
</evidence>
<keyword evidence="6" id="KW-0808">Transferase</keyword>
<dbReference type="EMBL" id="JAEPRA010000005">
    <property type="protein sequence ID" value="KAG2185457.1"/>
    <property type="molecule type" value="Genomic_DNA"/>
</dbReference>
<dbReference type="Pfam" id="PF00069">
    <property type="entry name" value="Pkinase"/>
    <property type="match status" value="1"/>
</dbReference>
<comment type="catalytic activity">
    <reaction evidence="11">
        <text>L-seryl-[protein] + ATP = O-phospho-L-seryl-[protein] + ADP + H(+)</text>
        <dbReference type="Rhea" id="RHEA:17989"/>
        <dbReference type="Rhea" id="RHEA-COMP:9863"/>
        <dbReference type="Rhea" id="RHEA-COMP:11604"/>
        <dbReference type="ChEBI" id="CHEBI:15378"/>
        <dbReference type="ChEBI" id="CHEBI:29999"/>
        <dbReference type="ChEBI" id="CHEBI:30616"/>
        <dbReference type="ChEBI" id="CHEBI:83421"/>
        <dbReference type="ChEBI" id="CHEBI:456216"/>
        <dbReference type="EC" id="2.7.11.1"/>
    </reaction>
</comment>
<dbReference type="InterPro" id="IPR008271">
    <property type="entry name" value="Ser/Thr_kinase_AS"/>
</dbReference>
<dbReference type="PROSITE" id="PS00108">
    <property type="entry name" value="PROTEIN_KINASE_ST"/>
    <property type="match status" value="1"/>
</dbReference>
<keyword evidence="4" id="KW-0963">Cytoplasm</keyword>
<dbReference type="OrthoDB" id="193931at2759"/>
<dbReference type="InterPro" id="IPR011009">
    <property type="entry name" value="Kinase-like_dom_sf"/>
</dbReference>
<feature type="compositionally biased region" description="Polar residues" evidence="13">
    <location>
        <begin position="792"/>
        <end position="805"/>
    </location>
</feature>
<evidence type="ECO:0000256" key="1">
    <source>
        <dbReference type="ARBA" id="ARBA00004496"/>
    </source>
</evidence>
<feature type="compositionally biased region" description="Low complexity" evidence="13">
    <location>
        <begin position="766"/>
        <end position="776"/>
    </location>
</feature>
<name>A0A8H7Q3I5_9FUNG</name>
<dbReference type="Gene3D" id="1.10.510.10">
    <property type="entry name" value="Transferase(Phosphotransferase) domain 1"/>
    <property type="match status" value="1"/>
</dbReference>
<dbReference type="GO" id="GO:0000226">
    <property type="term" value="P:microtubule cytoskeleton organization"/>
    <property type="evidence" value="ECO:0007669"/>
    <property type="project" value="TreeGrafter"/>
</dbReference>
<dbReference type="GO" id="GO:0005524">
    <property type="term" value="F:ATP binding"/>
    <property type="evidence" value="ECO:0007669"/>
    <property type="project" value="UniProtKB-UniRule"/>
</dbReference>
<comment type="subcellular location">
    <subcellularLocation>
        <location evidence="1">Cytoplasm</location>
    </subcellularLocation>
</comment>
<keyword evidence="8" id="KW-0418">Kinase</keyword>
<reference evidence="16" key="1">
    <citation type="submission" date="2020-12" db="EMBL/GenBank/DDBJ databases">
        <title>Metabolic potential, ecology and presence of endohyphal bacteria is reflected in genomic diversity of Mucoromycotina.</title>
        <authorList>
            <person name="Muszewska A."/>
            <person name="Okrasinska A."/>
            <person name="Steczkiewicz K."/>
            <person name="Drgas O."/>
            <person name="Orlowska M."/>
            <person name="Perlinska-Lenart U."/>
            <person name="Aleksandrzak-Piekarczyk T."/>
            <person name="Szatraj K."/>
            <person name="Zielenkiewicz U."/>
            <person name="Pilsyk S."/>
            <person name="Malc E."/>
            <person name="Mieczkowski P."/>
            <person name="Kruszewska J.S."/>
            <person name="Biernat P."/>
            <person name="Pawlowska J."/>
        </authorList>
    </citation>
    <scope>NUCLEOTIDE SEQUENCE</scope>
    <source>
        <strain evidence="16">WA0000051536</strain>
    </source>
</reference>
<comment type="catalytic activity">
    <reaction evidence="10">
        <text>L-threonyl-[protein] + ATP = O-phospho-L-threonyl-[protein] + ADP + H(+)</text>
        <dbReference type="Rhea" id="RHEA:46608"/>
        <dbReference type="Rhea" id="RHEA-COMP:11060"/>
        <dbReference type="Rhea" id="RHEA-COMP:11605"/>
        <dbReference type="ChEBI" id="CHEBI:15378"/>
        <dbReference type="ChEBI" id="CHEBI:30013"/>
        <dbReference type="ChEBI" id="CHEBI:30616"/>
        <dbReference type="ChEBI" id="CHEBI:61977"/>
        <dbReference type="ChEBI" id="CHEBI:456216"/>
        <dbReference type="EC" id="2.7.11.1"/>
    </reaction>
</comment>
<keyword evidence="5" id="KW-0723">Serine/threonine-protein kinase</keyword>
<evidence type="ECO:0000256" key="10">
    <source>
        <dbReference type="ARBA" id="ARBA00047899"/>
    </source>
</evidence>
<dbReference type="EC" id="2.7.11.1" evidence="3"/>
<keyword evidence="17" id="KW-1185">Reference proteome</keyword>
<feature type="compositionally biased region" description="Polar residues" evidence="13">
    <location>
        <begin position="109"/>
        <end position="129"/>
    </location>
</feature>
<dbReference type="SUPFAM" id="SSF103243">
    <property type="entry name" value="KA1-like"/>
    <property type="match status" value="1"/>
</dbReference>
<evidence type="ECO:0000259" key="14">
    <source>
        <dbReference type="PROSITE" id="PS50011"/>
    </source>
</evidence>
<dbReference type="InterPro" id="IPR001772">
    <property type="entry name" value="KA1_dom"/>
</dbReference>
<comment type="caution">
    <text evidence="16">The sequence shown here is derived from an EMBL/GenBank/DDBJ whole genome shotgun (WGS) entry which is preliminary data.</text>
</comment>
<feature type="compositionally biased region" description="Basic and acidic residues" evidence="13">
    <location>
        <begin position="807"/>
        <end position="822"/>
    </location>
</feature>
<dbReference type="PANTHER" id="PTHR24346:SF82">
    <property type="entry name" value="KP78A-RELATED"/>
    <property type="match status" value="1"/>
</dbReference>
<accession>A0A8H7Q3I5</accession>
<keyword evidence="9 12" id="KW-0067">ATP-binding</keyword>
<feature type="compositionally biased region" description="Basic and acidic residues" evidence="13">
    <location>
        <begin position="73"/>
        <end position="83"/>
    </location>
</feature>
<dbReference type="GO" id="GO:0005737">
    <property type="term" value="C:cytoplasm"/>
    <property type="evidence" value="ECO:0007669"/>
    <property type="project" value="UniProtKB-SubCell"/>
</dbReference>
<dbReference type="CDD" id="cd12121">
    <property type="entry name" value="MARK_C_like"/>
    <property type="match status" value="1"/>
</dbReference>
<evidence type="ECO:0000256" key="6">
    <source>
        <dbReference type="ARBA" id="ARBA00022679"/>
    </source>
</evidence>
<evidence type="ECO:0000256" key="9">
    <source>
        <dbReference type="ARBA" id="ARBA00022840"/>
    </source>
</evidence>
<feature type="region of interest" description="Disordered" evidence="13">
    <location>
        <begin position="688"/>
        <end position="838"/>
    </location>
</feature>
<evidence type="ECO:0000259" key="15">
    <source>
        <dbReference type="PROSITE" id="PS50032"/>
    </source>
</evidence>
<gene>
    <name evidence="16" type="ORF">INT44_002248</name>
</gene>
<dbReference type="InterPro" id="IPR017441">
    <property type="entry name" value="Protein_kinase_ATP_BS"/>
</dbReference>
<dbReference type="PROSITE" id="PS50011">
    <property type="entry name" value="PROTEIN_KINASE_DOM"/>
    <property type="match status" value="1"/>
</dbReference>
<comment type="similarity">
    <text evidence="2">Belongs to the protein kinase superfamily. CAMK Ser/Thr protein kinase family. NIM1 subfamily.</text>
</comment>
<dbReference type="SUPFAM" id="SSF56112">
    <property type="entry name" value="Protein kinase-like (PK-like)"/>
    <property type="match status" value="1"/>
</dbReference>
<evidence type="ECO:0000256" key="11">
    <source>
        <dbReference type="ARBA" id="ARBA00048679"/>
    </source>
</evidence>
<evidence type="ECO:0000256" key="8">
    <source>
        <dbReference type="ARBA" id="ARBA00022777"/>
    </source>
</evidence>
<feature type="compositionally biased region" description="Polar residues" evidence="13">
    <location>
        <begin position="823"/>
        <end position="838"/>
    </location>
</feature>
<dbReference type="Proteomes" id="UP000612746">
    <property type="component" value="Unassembled WGS sequence"/>
</dbReference>
<evidence type="ECO:0000256" key="2">
    <source>
        <dbReference type="ARBA" id="ARBA00010791"/>
    </source>
</evidence>
<feature type="region of interest" description="Disordered" evidence="13">
    <location>
        <begin position="48"/>
        <end position="165"/>
    </location>
</feature>
<proteinExistence type="inferred from homology"/>
<feature type="domain" description="KA1" evidence="15">
    <location>
        <begin position="923"/>
        <end position="973"/>
    </location>
</feature>
<dbReference type="AlphaFoldDB" id="A0A8H7Q3I5"/>
<dbReference type="PROSITE" id="PS50032">
    <property type="entry name" value="KA1"/>
    <property type="match status" value="1"/>
</dbReference>
<dbReference type="GO" id="GO:0035556">
    <property type="term" value="P:intracellular signal transduction"/>
    <property type="evidence" value="ECO:0007669"/>
    <property type="project" value="TreeGrafter"/>
</dbReference>
<sequence length="973" mass="108974">MPEEDSESKPGFRPPKLNINCAPDYNFGADSPTSDILLHAVAPRDMDHQHSTVVQTEDGTYILCDSPQPEYSLADKDKHDSFASDRSSGSSHTLNASDRRSNETGELQPMTTNESSSPQRESAEETSTSPKGPKGAPPPYADQDRRRSHSHDRQEETPRVKPRKVIGNFTLTNTLGAGSMGKVKLAVHNLTNEKWAVKIIPRAQYSIHKGHMSTKDRSREIRTIREASIMLLLHHPYIVSLKEMIVLNPYYYMFMEYVNGGQLLDYIISHGKLKEKQARRFARQILSALDYCHRNSIVHRDLKIENILISQSGHIKIIDFGLSNLFSPQSHLSTFCGSLYFAAPELLNAKAYTGPEVDLWSFGIVLYVLVCGRVPFDDQSMPALHAKIKRGQVEYPNYLSGDCKNLLSRLLVTDPARRGTMSEVLMHPWTNKGHDIPVDNYLPHRPPLSLPVDMEVVRGMTGFEFGSEQDIKSQLEEVICSPDYQNAAKIISKNSSEQINSGLHSRKHLQYGAKRQFHMPSDDPQSIPAAYHPLISVYYLVKERLERNRLMEQQDSLDMVISSSEKGIRRASRDILTGVTIPTISKPERAHPADQTYEQSVLNTYEGDGLSGIAYGRRGRANIRLDPDGHLVEVDGHTVGDKIEEGFSKLFSRRNTGHKAIAENSELEGSNTENEHPGVFRRLSLALGKGGDSSTRRHERHHSLSTSKRPVEPIPIPGTTPDTTHHLPFAPRSIPEVSSSRRSIDHFGHPFGSLLHRPYADKDSDQAQGLAGGKKLASGKVPAQELPAVAPNATTIGESPSPKTSRSTHETSFHRQSSERRSSTYTYDGQDGSESGTVDQTIRPVFLKGLFSVTTTSTKHPSVIRADLIHVLERIGVKWRESKGRFECVHVPSIDLYGQRQQVSPPVQEAKGDNRHTRKEPSFDIPDLVVRFEIYIVKVPWLLGMHGLQFRRVGGDPWQYKNMCSKILNELKL</sequence>
<evidence type="ECO:0000313" key="17">
    <source>
        <dbReference type="Proteomes" id="UP000612746"/>
    </source>
</evidence>
<evidence type="ECO:0000256" key="4">
    <source>
        <dbReference type="ARBA" id="ARBA00022490"/>
    </source>
</evidence>
<dbReference type="GO" id="GO:0004674">
    <property type="term" value="F:protein serine/threonine kinase activity"/>
    <property type="evidence" value="ECO:0007669"/>
    <property type="project" value="UniProtKB-KW"/>
</dbReference>
<dbReference type="Pfam" id="PF02149">
    <property type="entry name" value="KA1"/>
    <property type="match status" value="1"/>
</dbReference>
<evidence type="ECO:0000313" key="16">
    <source>
        <dbReference type="EMBL" id="KAG2185457.1"/>
    </source>
</evidence>
<dbReference type="PROSITE" id="PS00107">
    <property type="entry name" value="PROTEIN_KINASE_ATP"/>
    <property type="match status" value="1"/>
</dbReference>
<evidence type="ECO:0000256" key="13">
    <source>
        <dbReference type="SAM" id="MobiDB-lite"/>
    </source>
</evidence>
<dbReference type="InterPro" id="IPR000719">
    <property type="entry name" value="Prot_kinase_dom"/>
</dbReference>
<dbReference type="SMART" id="SM00220">
    <property type="entry name" value="S_TKc"/>
    <property type="match status" value="1"/>
</dbReference>